<organism evidence="2 3">
    <name type="scientific">Salipiger bermudensis (strain DSM 26914 / JCM 13377 / KCTC 12554 / HTCC2601)</name>
    <name type="common">Pelagibaca bermudensis</name>
    <dbReference type="NCBI Taxonomy" id="314265"/>
    <lineage>
        <taxon>Bacteria</taxon>
        <taxon>Pseudomonadati</taxon>
        <taxon>Pseudomonadota</taxon>
        <taxon>Alphaproteobacteria</taxon>
        <taxon>Rhodobacterales</taxon>
        <taxon>Roseobacteraceae</taxon>
        <taxon>Salipiger</taxon>
    </lineage>
</organism>
<sequence>MEGSRASIATARRAITRARRSSPMTPRASGR</sequence>
<dbReference type="STRING" id="314265.R2601_03198"/>
<evidence type="ECO:0000256" key="1">
    <source>
        <dbReference type="SAM" id="MobiDB-lite"/>
    </source>
</evidence>
<feature type="region of interest" description="Disordered" evidence="1">
    <location>
        <begin position="1"/>
        <end position="31"/>
    </location>
</feature>
<keyword evidence="3" id="KW-1185">Reference proteome</keyword>
<evidence type="ECO:0000313" key="3">
    <source>
        <dbReference type="Proteomes" id="UP000006230"/>
    </source>
</evidence>
<accession>Q0FWK6</accession>
<comment type="caution">
    <text evidence="2">The sequence shown here is derived from an EMBL/GenBank/DDBJ whole genome shotgun (WGS) entry which is preliminary data.</text>
</comment>
<dbReference type="Proteomes" id="UP000006230">
    <property type="component" value="Unassembled WGS sequence"/>
</dbReference>
<protein>
    <submittedName>
        <fullName evidence="2">Uncharacterized protein</fullName>
    </submittedName>
</protein>
<evidence type="ECO:0000313" key="2">
    <source>
        <dbReference type="EMBL" id="EAU48546.1"/>
    </source>
</evidence>
<feature type="compositionally biased region" description="Low complexity" evidence="1">
    <location>
        <begin position="1"/>
        <end position="13"/>
    </location>
</feature>
<dbReference type="AlphaFoldDB" id="Q0FWK6"/>
<name>Q0FWK6_SALBH</name>
<dbReference type="EMBL" id="AATQ01000001">
    <property type="protein sequence ID" value="EAU48546.1"/>
    <property type="molecule type" value="Genomic_DNA"/>
</dbReference>
<proteinExistence type="predicted"/>
<reference evidence="2 3" key="1">
    <citation type="journal article" date="2010" name="J. Bacteriol.">
        <title>Genome sequences of Pelagibaca bermudensis HTCC2601T and Maritimibacter alkaliphilus HTCC2654T, the type strains of two marine Roseobacter genera.</title>
        <authorList>
            <person name="Thrash J.C."/>
            <person name="Cho J.C."/>
            <person name="Ferriera S."/>
            <person name="Johnson J."/>
            <person name="Vergin K.L."/>
            <person name="Giovannoni S.J."/>
        </authorList>
    </citation>
    <scope>NUCLEOTIDE SEQUENCE [LARGE SCALE GENOMIC DNA]</scope>
    <source>
        <strain evidence="3">DSM 26914 / JCM 13377 / KCTC 12554 / HTCC2601</strain>
    </source>
</reference>
<dbReference type="HOGENOM" id="CLU_3397826_0_0_5"/>
<gene>
    <name evidence="2" type="ORF">R2601_03198</name>
</gene>